<dbReference type="SUPFAM" id="SSF53098">
    <property type="entry name" value="Ribonuclease H-like"/>
    <property type="match status" value="1"/>
</dbReference>
<keyword evidence="3" id="KW-1185">Reference proteome</keyword>
<dbReference type="GO" id="GO:0003676">
    <property type="term" value="F:nucleic acid binding"/>
    <property type="evidence" value="ECO:0007669"/>
    <property type="project" value="InterPro"/>
</dbReference>
<dbReference type="GO" id="GO:0000166">
    <property type="term" value="F:nucleotide binding"/>
    <property type="evidence" value="ECO:0007669"/>
    <property type="project" value="InterPro"/>
</dbReference>
<dbReference type="PANTHER" id="PTHR47649">
    <property type="entry name" value="RIBONUCLEASE D"/>
    <property type="match status" value="1"/>
</dbReference>
<dbReference type="Gene3D" id="3.30.420.10">
    <property type="entry name" value="Ribonuclease H-like superfamily/Ribonuclease H"/>
    <property type="match status" value="1"/>
</dbReference>
<evidence type="ECO:0000313" key="3">
    <source>
        <dbReference type="Proteomes" id="UP000632858"/>
    </source>
</evidence>
<dbReference type="Pfam" id="PF01612">
    <property type="entry name" value="DNA_pol_A_exo1"/>
    <property type="match status" value="1"/>
</dbReference>
<feature type="domain" description="3'-5' exonuclease" evidence="1">
    <location>
        <begin position="1"/>
        <end position="145"/>
    </location>
</feature>
<dbReference type="SMART" id="SM00474">
    <property type="entry name" value="35EXOc"/>
    <property type="match status" value="1"/>
</dbReference>
<dbReference type="InterPro" id="IPR044876">
    <property type="entry name" value="HRDC_dom_sf"/>
</dbReference>
<gene>
    <name evidence="2" type="primary">rnD</name>
    <name evidence="2" type="ORF">GCM10010960_17560</name>
</gene>
<dbReference type="InterPro" id="IPR010997">
    <property type="entry name" value="HRDC-like_sf"/>
</dbReference>
<dbReference type="PANTHER" id="PTHR47649:SF1">
    <property type="entry name" value="RIBONUCLEASE D"/>
    <property type="match status" value="1"/>
</dbReference>
<name>A0A917CRF7_9GAMM</name>
<evidence type="ECO:0000313" key="2">
    <source>
        <dbReference type="EMBL" id="GGF96403.1"/>
    </source>
</evidence>
<comment type="caution">
    <text evidence="2">The sequence shown here is derived from an EMBL/GenBank/DDBJ whole genome shotgun (WGS) entry which is preliminary data.</text>
</comment>
<dbReference type="GO" id="GO:0033890">
    <property type="term" value="F:ribonuclease D activity"/>
    <property type="evidence" value="ECO:0007669"/>
    <property type="project" value="InterPro"/>
</dbReference>
<reference evidence="2" key="2">
    <citation type="submission" date="2020-09" db="EMBL/GenBank/DDBJ databases">
        <authorList>
            <person name="Sun Q."/>
            <person name="Zhou Y."/>
        </authorList>
    </citation>
    <scope>NUCLEOTIDE SEQUENCE</scope>
    <source>
        <strain evidence="2">CGMCC 1.12726</strain>
    </source>
</reference>
<dbReference type="AlphaFoldDB" id="A0A917CRF7"/>
<sequence>MDTEFVRERTYFPQLALVQIVIDDDIALIDAAKPEVAALLKPMLEDPGILKIMHSCSEDLQAFKAGCRSVPSPVFDTQIAAALCGLGAGLSYLKLVEQLCGVTLEKGETRSDWLQRPLTESQRHYAADDVRFLMPIYAQLQERLAALGREAWLQADCARASAAAAEERPDANPHLSIRSNQPLDAEAQIRLRRLLLWRDARAIERDKPKRWIIDNDAAFALARAPIARIEDLDAILSRYPKSPKSARQHLFALLEKPIDAEERRIPLAGEPDAAQKARLKALQQAVAAKAAELGVPDGLLCSRKHLEYLLDTGEWPPVLAGWRRELLAGSFAPILATA</sequence>
<accession>A0A917CRF7</accession>
<evidence type="ECO:0000259" key="1">
    <source>
        <dbReference type="SMART" id="SM00474"/>
    </source>
</evidence>
<dbReference type="CDD" id="cd06142">
    <property type="entry name" value="RNaseD_exo"/>
    <property type="match status" value="1"/>
</dbReference>
<organism evidence="2 3">
    <name type="scientific">Arenimonas maotaiensis</name>
    <dbReference type="NCBI Taxonomy" id="1446479"/>
    <lineage>
        <taxon>Bacteria</taxon>
        <taxon>Pseudomonadati</taxon>
        <taxon>Pseudomonadota</taxon>
        <taxon>Gammaproteobacteria</taxon>
        <taxon>Lysobacterales</taxon>
        <taxon>Lysobacteraceae</taxon>
        <taxon>Arenimonas</taxon>
    </lineage>
</organism>
<proteinExistence type="predicted"/>
<dbReference type="EMBL" id="BMFO01000004">
    <property type="protein sequence ID" value="GGF96403.1"/>
    <property type="molecule type" value="Genomic_DNA"/>
</dbReference>
<dbReference type="InterPro" id="IPR006292">
    <property type="entry name" value="RNase_D"/>
</dbReference>
<dbReference type="InterPro" id="IPR051086">
    <property type="entry name" value="RNase_D-like"/>
</dbReference>
<dbReference type="GO" id="GO:0008033">
    <property type="term" value="P:tRNA processing"/>
    <property type="evidence" value="ECO:0007669"/>
    <property type="project" value="InterPro"/>
</dbReference>
<dbReference type="Gene3D" id="1.10.150.80">
    <property type="entry name" value="HRDC domain"/>
    <property type="match status" value="2"/>
</dbReference>
<reference evidence="2" key="1">
    <citation type="journal article" date="2014" name="Int. J. Syst. Evol. Microbiol.">
        <title>Complete genome sequence of Corynebacterium casei LMG S-19264T (=DSM 44701T), isolated from a smear-ripened cheese.</title>
        <authorList>
            <consortium name="US DOE Joint Genome Institute (JGI-PGF)"/>
            <person name="Walter F."/>
            <person name="Albersmeier A."/>
            <person name="Kalinowski J."/>
            <person name="Ruckert C."/>
        </authorList>
    </citation>
    <scope>NUCLEOTIDE SEQUENCE</scope>
    <source>
        <strain evidence="2">CGMCC 1.12726</strain>
    </source>
</reference>
<dbReference type="GO" id="GO:0008408">
    <property type="term" value="F:3'-5' exonuclease activity"/>
    <property type="evidence" value="ECO:0007669"/>
    <property type="project" value="InterPro"/>
</dbReference>
<dbReference type="NCBIfam" id="TIGR01388">
    <property type="entry name" value="rnd"/>
    <property type="match status" value="1"/>
</dbReference>
<protein>
    <submittedName>
        <fullName evidence="2">Ribonuclease D</fullName>
    </submittedName>
</protein>
<dbReference type="InterPro" id="IPR002562">
    <property type="entry name" value="3'-5'_exonuclease_dom"/>
</dbReference>
<dbReference type="InterPro" id="IPR036397">
    <property type="entry name" value="RNaseH_sf"/>
</dbReference>
<dbReference type="InterPro" id="IPR012337">
    <property type="entry name" value="RNaseH-like_sf"/>
</dbReference>
<dbReference type="SUPFAM" id="SSF47819">
    <property type="entry name" value="HRDC-like"/>
    <property type="match status" value="2"/>
</dbReference>
<dbReference type="Proteomes" id="UP000632858">
    <property type="component" value="Unassembled WGS sequence"/>
</dbReference>